<gene>
    <name evidence="2" type="ORF">GCM10012280_30010</name>
</gene>
<dbReference type="Proteomes" id="UP000641932">
    <property type="component" value="Unassembled WGS sequence"/>
</dbReference>
<accession>A0A917ZS33</accession>
<dbReference type="PROSITE" id="PS50943">
    <property type="entry name" value="HTH_CROC1"/>
    <property type="match status" value="1"/>
</dbReference>
<reference evidence="2" key="1">
    <citation type="journal article" date="2014" name="Int. J. Syst. Evol. Microbiol.">
        <title>Complete genome sequence of Corynebacterium casei LMG S-19264T (=DSM 44701T), isolated from a smear-ripened cheese.</title>
        <authorList>
            <consortium name="US DOE Joint Genome Institute (JGI-PGF)"/>
            <person name="Walter F."/>
            <person name="Albersmeier A."/>
            <person name="Kalinowski J."/>
            <person name="Ruckert C."/>
        </authorList>
    </citation>
    <scope>NUCLEOTIDE SEQUENCE</scope>
    <source>
        <strain evidence="2">CGMCC 4.7201</strain>
    </source>
</reference>
<sequence length="431" mass="46616">MAHPLDDPGKSFRGLFANRGEAEVMRGMTQHLTTGERVAWYRHRRGLSQEVLAGLVGRTADWLGKAENNRIELDRLSVIRALAHALDVSMGDLIGEPTLVEWSKESGRGTLPALREALMDYRLLTPLIGAPADGEPPALDALRSDVGEVWDAYQGSRYGFAARQLPLLLADALLAVRAHSGTEREESNSLLALTYQGAAMVLGKLGENELAWIAADRGLAAAQQSGNNVITGSLFRSVTHCLLSTGRFETAVQLVNDAAGFLEPGLNDATPAYLSVYGTLFLTGSMAAARAEDRATTQAFLQEASTMAARLGSDANHMWTAFGPTNVAIHRVATAGELGDMQVAAELGPTVDTSALPVERRVRHNLEVARALSAWNRTDDALAMVLQAERIAPEQVRHHYMSRELVLGWVRGTRGRPTQSVADLADRLRVV</sequence>
<dbReference type="InterPro" id="IPR010982">
    <property type="entry name" value="Lambda_DNA-bd_dom_sf"/>
</dbReference>
<evidence type="ECO:0000313" key="2">
    <source>
        <dbReference type="EMBL" id="GGO88671.1"/>
    </source>
</evidence>
<keyword evidence="3" id="KW-1185">Reference proteome</keyword>
<dbReference type="AlphaFoldDB" id="A0A917ZS33"/>
<proteinExistence type="predicted"/>
<comment type="caution">
    <text evidence="2">The sequence shown here is derived from an EMBL/GenBank/DDBJ whole genome shotgun (WGS) entry which is preliminary data.</text>
</comment>
<evidence type="ECO:0000313" key="3">
    <source>
        <dbReference type="Proteomes" id="UP000641932"/>
    </source>
</evidence>
<dbReference type="CDD" id="cd00093">
    <property type="entry name" value="HTH_XRE"/>
    <property type="match status" value="1"/>
</dbReference>
<dbReference type="SMART" id="SM00530">
    <property type="entry name" value="HTH_XRE"/>
    <property type="match status" value="1"/>
</dbReference>
<evidence type="ECO:0000259" key="1">
    <source>
        <dbReference type="PROSITE" id="PS50943"/>
    </source>
</evidence>
<organism evidence="2 3">
    <name type="scientific">Wenjunlia tyrosinilytica</name>
    <dbReference type="NCBI Taxonomy" id="1544741"/>
    <lineage>
        <taxon>Bacteria</taxon>
        <taxon>Bacillati</taxon>
        <taxon>Actinomycetota</taxon>
        <taxon>Actinomycetes</taxon>
        <taxon>Kitasatosporales</taxon>
        <taxon>Streptomycetaceae</taxon>
        <taxon>Wenjunlia</taxon>
    </lineage>
</organism>
<dbReference type="InterPro" id="IPR001387">
    <property type="entry name" value="Cro/C1-type_HTH"/>
</dbReference>
<dbReference type="Gene3D" id="1.10.260.40">
    <property type="entry name" value="lambda repressor-like DNA-binding domains"/>
    <property type="match status" value="1"/>
</dbReference>
<dbReference type="Pfam" id="PF13560">
    <property type="entry name" value="HTH_31"/>
    <property type="match status" value="1"/>
</dbReference>
<dbReference type="GO" id="GO:0003677">
    <property type="term" value="F:DNA binding"/>
    <property type="evidence" value="ECO:0007669"/>
    <property type="project" value="InterPro"/>
</dbReference>
<feature type="domain" description="HTH cro/C1-type" evidence="1">
    <location>
        <begin position="41"/>
        <end position="93"/>
    </location>
</feature>
<name>A0A917ZS33_9ACTN</name>
<dbReference type="SUPFAM" id="SSF47413">
    <property type="entry name" value="lambda repressor-like DNA-binding domains"/>
    <property type="match status" value="1"/>
</dbReference>
<protein>
    <submittedName>
        <fullName evidence="2">Transcriptional regulator</fullName>
    </submittedName>
</protein>
<reference evidence="2" key="2">
    <citation type="submission" date="2020-09" db="EMBL/GenBank/DDBJ databases">
        <authorList>
            <person name="Sun Q."/>
            <person name="Zhou Y."/>
        </authorList>
    </citation>
    <scope>NUCLEOTIDE SEQUENCE</scope>
    <source>
        <strain evidence="2">CGMCC 4.7201</strain>
    </source>
</reference>
<dbReference type="EMBL" id="BMMS01000012">
    <property type="protein sequence ID" value="GGO88671.1"/>
    <property type="molecule type" value="Genomic_DNA"/>
</dbReference>